<feature type="domain" description="FAD-binding" evidence="4">
    <location>
        <begin position="86"/>
        <end position="282"/>
    </location>
</feature>
<evidence type="ECO:0000313" key="5">
    <source>
        <dbReference type="EMBL" id="KAF2186232.1"/>
    </source>
</evidence>
<name>A0A6A6E645_9PEZI</name>
<dbReference type="Pfam" id="PF21274">
    <property type="entry name" value="Rng_hyd_C"/>
    <property type="match status" value="1"/>
</dbReference>
<dbReference type="Gene3D" id="3.50.50.60">
    <property type="entry name" value="FAD/NAD(P)-binding domain"/>
    <property type="match status" value="1"/>
</dbReference>
<dbReference type="PANTHER" id="PTHR43004:SF21">
    <property type="entry name" value="FAD-BINDING DOMAIN-CONTAINING PROTEIN-RELATED"/>
    <property type="match status" value="1"/>
</dbReference>
<evidence type="ECO:0000256" key="2">
    <source>
        <dbReference type="ARBA" id="ARBA00022827"/>
    </source>
</evidence>
<dbReference type="GO" id="GO:0016709">
    <property type="term" value="F:oxidoreductase activity, acting on paired donors, with incorporation or reduction of molecular oxygen, NAD(P)H as one donor, and incorporation of one atom of oxygen"/>
    <property type="evidence" value="ECO:0007669"/>
    <property type="project" value="UniProtKB-ARBA"/>
</dbReference>
<accession>A0A6A6E645</accession>
<evidence type="ECO:0000256" key="1">
    <source>
        <dbReference type="ARBA" id="ARBA00022630"/>
    </source>
</evidence>
<keyword evidence="1" id="KW-0285">Flavoprotein</keyword>
<evidence type="ECO:0000256" key="3">
    <source>
        <dbReference type="ARBA" id="ARBA00023002"/>
    </source>
</evidence>
<gene>
    <name evidence="5" type="ORF">K469DRAFT_749850</name>
</gene>
<dbReference type="SUPFAM" id="SSF51905">
    <property type="entry name" value="FAD/NAD(P)-binding domain"/>
    <property type="match status" value="1"/>
</dbReference>
<dbReference type="Gene3D" id="3.30.9.10">
    <property type="entry name" value="D-Amino Acid Oxidase, subunit A, domain 2"/>
    <property type="match status" value="1"/>
</dbReference>
<reference evidence="5" key="1">
    <citation type="journal article" date="2020" name="Stud. Mycol.">
        <title>101 Dothideomycetes genomes: a test case for predicting lifestyles and emergence of pathogens.</title>
        <authorList>
            <person name="Haridas S."/>
            <person name="Albert R."/>
            <person name="Binder M."/>
            <person name="Bloem J."/>
            <person name="Labutti K."/>
            <person name="Salamov A."/>
            <person name="Andreopoulos B."/>
            <person name="Baker S."/>
            <person name="Barry K."/>
            <person name="Bills G."/>
            <person name="Bluhm B."/>
            <person name="Cannon C."/>
            <person name="Castanera R."/>
            <person name="Culley D."/>
            <person name="Daum C."/>
            <person name="Ezra D."/>
            <person name="Gonzalez J."/>
            <person name="Henrissat B."/>
            <person name="Kuo A."/>
            <person name="Liang C."/>
            <person name="Lipzen A."/>
            <person name="Lutzoni F."/>
            <person name="Magnuson J."/>
            <person name="Mondo S."/>
            <person name="Nolan M."/>
            <person name="Ohm R."/>
            <person name="Pangilinan J."/>
            <person name="Park H.-J."/>
            <person name="Ramirez L."/>
            <person name="Alfaro M."/>
            <person name="Sun H."/>
            <person name="Tritt A."/>
            <person name="Yoshinaga Y."/>
            <person name="Zwiers L.-H."/>
            <person name="Turgeon B."/>
            <person name="Goodwin S."/>
            <person name="Spatafora J."/>
            <person name="Crous P."/>
            <person name="Grigoriev I."/>
        </authorList>
    </citation>
    <scope>NUCLEOTIDE SEQUENCE</scope>
    <source>
        <strain evidence="5">CBS 207.26</strain>
    </source>
</reference>
<keyword evidence="3" id="KW-0560">Oxidoreductase</keyword>
<protein>
    <recommendedName>
        <fullName evidence="4">FAD-binding domain-containing protein</fullName>
    </recommendedName>
</protein>
<dbReference type="InterPro" id="IPR002938">
    <property type="entry name" value="FAD-bd"/>
</dbReference>
<sequence length="666" mass="73752">MTGTSCVSNAVCEPSKRPNCGQGGVAVKDRECRETAAPRCCSTVGTQLIGVNLLRLSKAMVFQPSLKKYNFNICTDVLHNETIEHETPILVVGAGPSGLIAALQLARKGVKCMLVERNLDTTRWPKMDVTNCRSMELFNRLGISKGLREQGVPQEYSFDVIISTGLSDGGEAITKWELSSPDEWRERIQNKNDGSMPREPYQRCSQAIFEAWLKPRIQAEPLIHSVFGLKLESLIETADGVESSLVEVTTGQRYRVRSRYVIGCDGAGSRVRKAIGGELIGGPVQGQFWHIFFTNGAAIISQDEVDTWTAHLSLPLDVDWKTLDPIEVIYEALGGSAGRFPIRIDKILVTSSWRPNICVADCFTSASNRIFLSGDAAHQNIPTGGYGMNTAVGDSFDIAWKLAAVLQGYGGEELLRSYEIERLPVAVRNIDRSGVHASVHFTYVHWAAQAPPGQILSNSNESKTLRSKIAQYVTTQDGENKEHGIEMGYRYNGSPIVVPDPGNVEPPWEYRHYIPSTWPGARAPHIFLADNKTSIYDFFGPDYTIVDFSEDGLVASNFEEVATRFAIPLKKLHLPNERHAHSIWERQAVLVRPDDHVAWRAPSDPATAIDVEHILKVATGQASSRPVSEYMLERNKVIDAVREKGFAWTVGNVDQDTVKGRADFQK</sequence>
<dbReference type="InterPro" id="IPR050641">
    <property type="entry name" value="RIFMO-like"/>
</dbReference>
<dbReference type="Gene3D" id="3.40.30.120">
    <property type="match status" value="1"/>
</dbReference>
<organism evidence="5 6">
    <name type="scientific">Zopfia rhizophila CBS 207.26</name>
    <dbReference type="NCBI Taxonomy" id="1314779"/>
    <lineage>
        <taxon>Eukaryota</taxon>
        <taxon>Fungi</taxon>
        <taxon>Dikarya</taxon>
        <taxon>Ascomycota</taxon>
        <taxon>Pezizomycotina</taxon>
        <taxon>Dothideomycetes</taxon>
        <taxon>Dothideomycetes incertae sedis</taxon>
        <taxon>Zopfiaceae</taxon>
        <taxon>Zopfia</taxon>
    </lineage>
</organism>
<keyword evidence="6" id="KW-1185">Reference proteome</keyword>
<dbReference type="EMBL" id="ML994630">
    <property type="protein sequence ID" value="KAF2186232.1"/>
    <property type="molecule type" value="Genomic_DNA"/>
</dbReference>
<dbReference type="AlphaFoldDB" id="A0A6A6E645"/>
<keyword evidence="2" id="KW-0274">FAD</keyword>
<dbReference type="InterPro" id="IPR036188">
    <property type="entry name" value="FAD/NAD-bd_sf"/>
</dbReference>
<evidence type="ECO:0000313" key="6">
    <source>
        <dbReference type="Proteomes" id="UP000800200"/>
    </source>
</evidence>
<dbReference type="OrthoDB" id="2096480at2759"/>
<feature type="domain" description="FAD-binding" evidence="4">
    <location>
        <begin position="350"/>
        <end position="433"/>
    </location>
</feature>
<dbReference type="GO" id="GO:0071949">
    <property type="term" value="F:FAD binding"/>
    <property type="evidence" value="ECO:0007669"/>
    <property type="project" value="InterPro"/>
</dbReference>
<evidence type="ECO:0000259" key="4">
    <source>
        <dbReference type="Pfam" id="PF01494"/>
    </source>
</evidence>
<dbReference type="PANTHER" id="PTHR43004">
    <property type="entry name" value="TRK SYSTEM POTASSIUM UPTAKE PROTEIN"/>
    <property type="match status" value="1"/>
</dbReference>
<dbReference type="Pfam" id="PF01494">
    <property type="entry name" value="FAD_binding_3"/>
    <property type="match status" value="2"/>
</dbReference>
<dbReference type="Proteomes" id="UP000800200">
    <property type="component" value="Unassembled WGS sequence"/>
</dbReference>
<dbReference type="PRINTS" id="PR00420">
    <property type="entry name" value="RNGMNOXGNASE"/>
</dbReference>
<proteinExistence type="predicted"/>